<dbReference type="EMBL" id="JAPZBO010000010">
    <property type="protein sequence ID" value="KAJ5299088.1"/>
    <property type="molecule type" value="Genomic_DNA"/>
</dbReference>
<protein>
    <submittedName>
        <fullName evidence="3">Acyltransferase 3</fullName>
    </submittedName>
</protein>
<evidence type="ECO:0000259" key="2">
    <source>
        <dbReference type="Pfam" id="PF01757"/>
    </source>
</evidence>
<dbReference type="AlphaFoldDB" id="A0A9W9TZA2"/>
<feature type="transmembrane region" description="Helical" evidence="1">
    <location>
        <begin position="58"/>
        <end position="77"/>
    </location>
</feature>
<keyword evidence="1" id="KW-1133">Transmembrane helix</keyword>
<accession>A0A9W9TZA2</accession>
<feature type="transmembrane region" description="Helical" evidence="1">
    <location>
        <begin position="415"/>
        <end position="435"/>
    </location>
</feature>
<gene>
    <name evidence="3" type="ORF">N7476_010645</name>
</gene>
<keyword evidence="3" id="KW-0808">Transferase</keyword>
<keyword evidence="4" id="KW-1185">Reference proteome</keyword>
<evidence type="ECO:0000256" key="1">
    <source>
        <dbReference type="SAM" id="Phobius"/>
    </source>
</evidence>
<dbReference type="OrthoDB" id="5819582at2759"/>
<feature type="domain" description="Acyltransferase 3" evidence="2">
    <location>
        <begin position="5"/>
        <end position="400"/>
    </location>
</feature>
<dbReference type="PANTHER" id="PTHR23028">
    <property type="entry name" value="ACETYLTRANSFERASE"/>
    <property type="match status" value="1"/>
</dbReference>
<organism evidence="3 4">
    <name type="scientific">Penicillium atrosanguineum</name>
    <dbReference type="NCBI Taxonomy" id="1132637"/>
    <lineage>
        <taxon>Eukaryota</taxon>
        <taxon>Fungi</taxon>
        <taxon>Dikarya</taxon>
        <taxon>Ascomycota</taxon>
        <taxon>Pezizomycotina</taxon>
        <taxon>Eurotiomycetes</taxon>
        <taxon>Eurotiomycetidae</taxon>
        <taxon>Eurotiales</taxon>
        <taxon>Aspergillaceae</taxon>
        <taxon>Penicillium</taxon>
    </lineage>
</organism>
<feature type="transmembrane region" description="Helical" evidence="1">
    <location>
        <begin position="107"/>
        <end position="129"/>
    </location>
</feature>
<keyword evidence="3" id="KW-0012">Acyltransferase</keyword>
<dbReference type="PANTHER" id="PTHR23028:SF134">
    <property type="entry name" value="PUTATIVE (AFU_ORTHOLOGUE AFUA_4G08520)-RELATED"/>
    <property type="match status" value="1"/>
</dbReference>
<dbReference type="InterPro" id="IPR050879">
    <property type="entry name" value="Acyltransferase_3"/>
</dbReference>
<reference evidence="3" key="1">
    <citation type="submission" date="2022-12" db="EMBL/GenBank/DDBJ databases">
        <authorList>
            <person name="Petersen C."/>
        </authorList>
    </citation>
    <scope>NUCLEOTIDE SEQUENCE</scope>
    <source>
        <strain evidence="3">IBT 21472</strain>
    </source>
</reference>
<sequence length="460" mass="53286">MGRVLWLDGLRGVASAIVAVYHFKTYEPKAVFGFLASSYWDDPREENRRLLQLPPVRLLFSGASMVTLFMVISGYAISLPLLKSRDDTLGANSAFFRRLSSASTRRIFRIYLPSIAILFITQLLYFLNLCQWEPPNDDYIWGLRPLSKPWSHLLYVLWSTIHLLDISNHRPDMNFVKNRSDMATLNYQLWTMPVEFRGSCVLYLLILTFSFWRMQTRRFVLATVFMYWFYVGQWDLFAFVAGAFLAEGHVVLELVEADGELELPVEQHKSWNRIAKTFLQKSKSMECFRQLQIAACFISGIYLLCMCHVTVEETSPEYKFLLSIQSPGWDHPEMFSRCWRSVGAILTIYAISQSTVLQKPFDSRLVQFLGRISFPLYLVHPTVYLVIKQPVRNILWYIITQSSYPGTIEASQDGLAFGVAWAGALMTSLVLMVFISDLWERFIDMNCLALARKFEKWVTK</sequence>
<dbReference type="Proteomes" id="UP001147746">
    <property type="component" value="Unassembled WGS sequence"/>
</dbReference>
<feature type="transmembrane region" description="Helical" evidence="1">
    <location>
        <begin position="368"/>
        <end position="387"/>
    </location>
</feature>
<keyword evidence="1" id="KW-0812">Transmembrane</keyword>
<proteinExistence type="predicted"/>
<evidence type="ECO:0000313" key="4">
    <source>
        <dbReference type="Proteomes" id="UP001147746"/>
    </source>
</evidence>
<dbReference type="InterPro" id="IPR002656">
    <property type="entry name" value="Acyl_transf_3_dom"/>
</dbReference>
<feature type="transmembrane region" description="Helical" evidence="1">
    <location>
        <begin position="291"/>
        <end position="311"/>
    </location>
</feature>
<feature type="transmembrane region" description="Helical" evidence="1">
    <location>
        <begin position="224"/>
        <end position="246"/>
    </location>
</feature>
<reference evidence="3" key="2">
    <citation type="journal article" date="2023" name="IMA Fungus">
        <title>Comparative genomic study of the Penicillium genus elucidates a diverse pangenome and 15 lateral gene transfer events.</title>
        <authorList>
            <person name="Petersen C."/>
            <person name="Sorensen T."/>
            <person name="Nielsen M.R."/>
            <person name="Sondergaard T.E."/>
            <person name="Sorensen J.L."/>
            <person name="Fitzpatrick D.A."/>
            <person name="Frisvad J.C."/>
            <person name="Nielsen K.L."/>
        </authorList>
    </citation>
    <scope>NUCLEOTIDE SEQUENCE</scope>
    <source>
        <strain evidence="3">IBT 21472</strain>
    </source>
</reference>
<evidence type="ECO:0000313" key="3">
    <source>
        <dbReference type="EMBL" id="KAJ5299088.1"/>
    </source>
</evidence>
<keyword evidence="1" id="KW-0472">Membrane</keyword>
<comment type="caution">
    <text evidence="3">The sequence shown here is derived from an EMBL/GenBank/DDBJ whole genome shotgun (WGS) entry which is preliminary data.</text>
</comment>
<dbReference type="Pfam" id="PF01757">
    <property type="entry name" value="Acyl_transf_3"/>
    <property type="match status" value="1"/>
</dbReference>
<name>A0A9W9TZA2_9EURO</name>
<feature type="transmembrane region" description="Helical" evidence="1">
    <location>
        <begin position="187"/>
        <end position="212"/>
    </location>
</feature>
<dbReference type="GO" id="GO:0016747">
    <property type="term" value="F:acyltransferase activity, transferring groups other than amino-acyl groups"/>
    <property type="evidence" value="ECO:0007669"/>
    <property type="project" value="InterPro"/>
</dbReference>